<accession>A0A852TN48</accession>
<gene>
    <name evidence="1" type="ORF">F4694_005282</name>
</gene>
<reference evidence="2" key="1">
    <citation type="submission" date="2020-07" db="EMBL/GenBank/DDBJ databases">
        <authorList>
            <person name="Partida-Martinez L."/>
            <person name="Huntemann M."/>
            <person name="Clum A."/>
            <person name="Wang J."/>
            <person name="Palaniappan K."/>
            <person name="Ritter S."/>
            <person name="Chen I.-M."/>
            <person name="Stamatis D."/>
            <person name="Reddy T."/>
            <person name="O'Malley R."/>
            <person name="Daum C."/>
            <person name="Shapiro N."/>
            <person name="Ivanova N."/>
            <person name="Kyrpides N."/>
            <person name="Woyke T."/>
        </authorList>
    </citation>
    <scope>NUCLEOTIDE SEQUENCE [LARGE SCALE GENOMIC DNA]</scope>
    <source>
        <strain evidence="2">AT2.8</strain>
    </source>
</reference>
<dbReference type="EMBL" id="JACCBX010000014">
    <property type="protein sequence ID" value="NYE08434.1"/>
    <property type="molecule type" value="Genomic_DNA"/>
</dbReference>
<protein>
    <submittedName>
        <fullName evidence="1">Uncharacterized protein</fullName>
    </submittedName>
</protein>
<dbReference type="Proteomes" id="UP000548423">
    <property type="component" value="Unassembled WGS sequence"/>
</dbReference>
<sequence length="38" mass="4271">MFKELNNHGNHGDGSDGFFECITNYETEKTVPVAQKPD</sequence>
<evidence type="ECO:0000313" key="2">
    <source>
        <dbReference type="Proteomes" id="UP000548423"/>
    </source>
</evidence>
<proteinExistence type="predicted"/>
<comment type="caution">
    <text evidence="1">The sequence shown here is derived from an EMBL/GenBank/DDBJ whole genome shotgun (WGS) entry which is preliminary data.</text>
</comment>
<dbReference type="AlphaFoldDB" id="A0A852TN48"/>
<organism evidence="1 2">
    <name type="scientific">Neobacillus niacini</name>
    <dbReference type="NCBI Taxonomy" id="86668"/>
    <lineage>
        <taxon>Bacteria</taxon>
        <taxon>Bacillati</taxon>
        <taxon>Bacillota</taxon>
        <taxon>Bacilli</taxon>
        <taxon>Bacillales</taxon>
        <taxon>Bacillaceae</taxon>
        <taxon>Neobacillus</taxon>
    </lineage>
</organism>
<reference evidence="2" key="2">
    <citation type="submission" date="2020-08" db="EMBL/GenBank/DDBJ databases">
        <title>The Agave Microbiome: Exploring the role of microbial communities in plant adaptations to desert environments.</title>
        <authorList>
            <person name="Partida-Martinez L.P."/>
        </authorList>
    </citation>
    <scope>NUCLEOTIDE SEQUENCE [LARGE SCALE GENOMIC DNA]</scope>
    <source>
        <strain evidence="2">AT2.8</strain>
    </source>
</reference>
<name>A0A852TN48_9BACI</name>
<evidence type="ECO:0000313" key="1">
    <source>
        <dbReference type="EMBL" id="NYE08434.1"/>
    </source>
</evidence>